<dbReference type="InParanoid" id="A0A6P6Y161"/>
<dbReference type="RefSeq" id="XP_027199000.1">
    <property type="nucleotide sequence ID" value="XM_027343199.1"/>
</dbReference>
<dbReference type="CTD" id="32976"/>
<protein>
    <submittedName>
        <fullName evidence="2">Cytokine receptor-like isoform X1</fullName>
    </submittedName>
</protein>
<dbReference type="InterPro" id="IPR013783">
    <property type="entry name" value="Ig-like_fold"/>
</dbReference>
<dbReference type="InterPro" id="IPR036116">
    <property type="entry name" value="FN3_sf"/>
</dbReference>
<organism evidence="1 2">
    <name type="scientific">Dermatophagoides pteronyssinus</name>
    <name type="common">European house dust mite</name>
    <dbReference type="NCBI Taxonomy" id="6956"/>
    <lineage>
        <taxon>Eukaryota</taxon>
        <taxon>Metazoa</taxon>
        <taxon>Ecdysozoa</taxon>
        <taxon>Arthropoda</taxon>
        <taxon>Chelicerata</taxon>
        <taxon>Arachnida</taxon>
        <taxon>Acari</taxon>
        <taxon>Acariformes</taxon>
        <taxon>Sarcoptiformes</taxon>
        <taxon>Astigmata</taxon>
        <taxon>Psoroptidia</taxon>
        <taxon>Analgoidea</taxon>
        <taxon>Pyroglyphidae</taxon>
        <taxon>Dermatophagoidinae</taxon>
        <taxon>Dermatophagoides</taxon>
    </lineage>
</organism>
<dbReference type="SUPFAM" id="SSF48726">
    <property type="entry name" value="Immunoglobulin"/>
    <property type="match status" value="1"/>
</dbReference>
<keyword evidence="1" id="KW-1185">Reference proteome</keyword>
<dbReference type="KEGG" id="dpte:113793205"/>
<gene>
    <name evidence="2" type="primary">LOC113793205</name>
</gene>
<dbReference type="OrthoDB" id="6513570at2759"/>
<name>A0A6P6Y161_DERPT</name>
<dbReference type="InterPro" id="IPR003961">
    <property type="entry name" value="FN3_dom"/>
</dbReference>
<evidence type="ECO:0000313" key="1">
    <source>
        <dbReference type="Proteomes" id="UP000515146"/>
    </source>
</evidence>
<dbReference type="Pfam" id="PF00041">
    <property type="entry name" value="fn3"/>
    <property type="match status" value="1"/>
</dbReference>
<dbReference type="SUPFAM" id="SSF49265">
    <property type="entry name" value="Fibronectin type III"/>
    <property type="match status" value="2"/>
</dbReference>
<reference evidence="2" key="1">
    <citation type="submission" date="2025-08" db="UniProtKB">
        <authorList>
            <consortium name="RefSeq"/>
        </authorList>
    </citation>
    <scope>IDENTIFICATION</scope>
    <source>
        <strain evidence="2">Airmid</strain>
    </source>
</reference>
<dbReference type="OMA" id="WANCIEN"/>
<dbReference type="PROSITE" id="PS50853">
    <property type="entry name" value="FN3"/>
    <property type="match status" value="2"/>
</dbReference>
<evidence type="ECO:0000313" key="2">
    <source>
        <dbReference type="RefSeq" id="XP_027199000.1"/>
    </source>
</evidence>
<dbReference type="CDD" id="cd00063">
    <property type="entry name" value="FN3"/>
    <property type="match status" value="1"/>
</dbReference>
<dbReference type="AlphaFoldDB" id="A0A6P6Y161"/>
<dbReference type="InterPro" id="IPR036179">
    <property type="entry name" value="Ig-like_dom_sf"/>
</dbReference>
<proteinExistence type="predicted"/>
<dbReference type="Gene3D" id="2.60.40.10">
    <property type="entry name" value="Immunoglobulins"/>
    <property type="match status" value="5"/>
</dbReference>
<accession>A0A6P6Y161</accession>
<dbReference type="SMART" id="SM00060">
    <property type="entry name" value="FN3"/>
    <property type="match status" value="3"/>
</dbReference>
<sequence length="1019" mass="115943">MMIKLLTIIFFTFLTYGLIVTIVESCLMGINFGDLVPNEANVEVGEELSFNCTLKKEFVDNGEIDISRVFFARNEIIIDQRFVTIIDPYTVRLSIKNTSPDDFGNYSCKFNDTNGETLPICYSDGNVAYKPLNVSDFECIFHYRQKLSCSWTLPNNRIETKYTLHNYHEGLEIEKRDCGNVYIENNKQHCFWNTSHDLSLHNNHYFLELLGSNKIGTNNQTFIFDQTSITQLPPPRMKPKYEQFVDGHLQWIAPENLLLDETLKNRILYRISVFDMNNKTIRMIDFNPNDYNKKISRLSNTVSLDMKDLRPFTQYRFNISCKVDDPNNQYWSDMISFDVLSEPKIPETSPMIINQSFETLSVNLSENERKVVIYWKPLANEEQNGPDFEYFISYSAVDEPDYWINQTTLYPNLTLTLSSNVSYLFNIFSKNSVGLSDNYSLFVLPATREILWNNASNILNSMINVFLFPNGSYKLNWTSIDDSLIKDYTLFWCLATNGQCLNQVQWKSMSEKQSLLHLPDYEYKFGIAFNSHNQQTTGIIWAKCLVNMKTKKIDGVIITNVMAENVTSDSAIIKWKLTCGVHRTLIDRFEIRYWKNTKSNEYISKVVHKDKNQYSLTDLKDDTEYKLIILVVLIGSPYPYQQNNPIDLHTLVGLPSHDGFSNQTKSSNSGLTSPNRFLLFIISFISFIILLCFVLFCTYRTFKSVKQKNDEFTINFSMEDQSFKDQFQAKFGSNQNSNRNNMLPEQSTQKSPYRETNIDNVSNNNVSESSLMESDLTMANTATNANSSNTINDQALLSSSGEAEQNILLINHSNNQINNDQQQNDNSRNNSKNLTKNSYIKLSSNQFCSSDSGVSDMNHHDNLEYFYNQDESLREPFLPNGKKSTQIISNGHAPMNNGGVSKGIGSFWSRFSSSTAAAAAAATSLTTPATATSASNSTHSAPSSSLPSPEHNHVVCSSRTPMFSSQNQQSSPMTTTNINNNNGSVAKTAYVMIPSSNSPKCLPPSHTTQLPQSYNLNQV</sequence>
<dbReference type="Proteomes" id="UP000515146">
    <property type="component" value="Unplaced"/>
</dbReference>